<dbReference type="InterPro" id="IPR001849">
    <property type="entry name" value="PH_domain"/>
</dbReference>
<keyword evidence="1" id="KW-0343">GTPase activation</keyword>
<dbReference type="PANTHER" id="PTHR23179">
    <property type="entry name" value="T-CELL ACTIVATION RHO GTPASE ACTIVATING PROTEIN-RELATED"/>
    <property type="match status" value="1"/>
</dbReference>
<evidence type="ECO:0000313" key="4">
    <source>
        <dbReference type="EMBL" id="VDP02620.1"/>
    </source>
</evidence>
<dbReference type="InterPro" id="IPR000198">
    <property type="entry name" value="RhoGAP_dom"/>
</dbReference>
<dbReference type="Proteomes" id="UP000270296">
    <property type="component" value="Unassembled WGS sequence"/>
</dbReference>
<feature type="domain" description="PH" evidence="2">
    <location>
        <begin position="22"/>
        <end position="123"/>
    </location>
</feature>
<organism evidence="6">
    <name type="scientific">Soboliphyme baturini</name>
    <dbReference type="NCBI Taxonomy" id="241478"/>
    <lineage>
        <taxon>Eukaryota</taxon>
        <taxon>Metazoa</taxon>
        <taxon>Ecdysozoa</taxon>
        <taxon>Nematoda</taxon>
        <taxon>Enoplea</taxon>
        <taxon>Dorylaimia</taxon>
        <taxon>Dioctophymatida</taxon>
        <taxon>Dioctophymatoidea</taxon>
        <taxon>Soboliphymatidae</taxon>
        <taxon>Soboliphyme</taxon>
    </lineage>
</organism>
<keyword evidence="5" id="KW-1185">Reference proteome</keyword>
<dbReference type="GO" id="GO:0007165">
    <property type="term" value="P:signal transduction"/>
    <property type="evidence" value="ECO:0007669"/>
    <property type="project" value="InterPro"/>
</dbReference>
<dbReference type="SUPFAM" id="SSF50729">
    <property type="entry name" value="PH domain-like"/>
    <property type="match status" value="1"/>
</dbReference>
<gene>
    <name evidence="4" type="ORF">SBAD_LOCUS3865</name>
</gene>
<reference evidence="4 5" key="2">
    <citation type="submission" date="2018-11" db="EMBL/GenBank/DDBJ databases">
        <authorList>
            <consortium name="Pathogen Informatics"/>
        </authorList>
    </citation>
    <scope>NUCLEOTIDE SEQUENCE [LARGE SCALE GENOMIC DNA]</scope>
</reference>
<protein>
    <submittedName>
        <fullName evidence="6">Rho-GAP domain-containing protein</fullName>
    </submittedName>
</protein>
<reference evidence="6" key="1">
    <citation type="submission" date="2016-06" db="UniProtKB">
        <authorList>
            <consortium name="WormBaseParasite"/>
        </authorList>
    </citation>
    <scope>IDENTIFICATION</scope>
</reference>
<dbReference type="PANTHER" id="PTHR23179:SF3">
    <property type="entry name" value="RHO GTPASE-ACTIVATING PROTEIN 20"/>
    <property type="match status" value="1"/>
</dbReference>
<proteinExistence type="predicted"/>
<dbReference type="OrthoDB" id="9994905at2759"/>
<dbReference type="PROSITE" id="PS50238">
    <property type="entry name" value="RHOGAP"/>
    <property type="match status" value="1"/>
</dbReference>
<dbReference type="Pfam" id="PF22286">
    <property type="entry name" value="RHG20_PH"/>
    <property type="match status" value="1"/>
</dbReference>
<evidence type="ECO:0000259" key="2">
    <source>
        <dbReference type="PROSITE" id="PS50003"/>
    </source>
</evidence>
<feature type="domain" description="Rho-GAP" evidence="3">
    <location>
        <begin position="116"/>
        <end position="307"/>
    </location>
</feature>
<evidence type="ECO:0000256" key="1">
    <source>
        <dbReference type="ARBA" id="ARBA00022468"/>
    </source>
</evidence>
<dbReference type="GO" id="GO:0005096">
    <property type="term" value="F:GTPase activator activity"/>
    <property type="evidence" value="ECO:0007669"/>
    <property type="project" value="UniProtKB-KW"/>
</dbReference>
<evidence type="ECO:0000313" key="6">
    <source>
        <dbReference type="WBParaSite" id="SBAD_0000403601-mRNA-1"/>
    </source>
</evidence>
<sequence>MEVRKPCSSFLANRSTSKENVLPKKEGRVILLSHSHSQQRYFFLFSDLLLIVKEKARSTYCLKEKVPLCQLWLSEEGVEEIADDCNDKRCCFVIGWPTVNYVAKFSSANERDGWLATLKDSVFKEKCREYPKRLPVTVRFKSEDKYMMRKFVFCNFETTADIIRKAAAEFGVKDHKFYDLCLFPCKEANEYEFLRQLPEYLLMTSRFDDWMKAIDSGQTENEKCYEIAKLISELPQPNRTFLKHLICLCCHIVDHADVNHMDSQNLSICIGPSLLQPPLYFVSLEDLRSKKVAEITKFMIDNAVELFGEHCLHLFDDFMPASDSRLERQRYLDPFHDSVKKSCSISNLPVEERNGDRILNSSSSGRHLVSRSRDSGLCDMHTCRDEKLELHESAKTLSECDCSVDQLAKKCRVMSAASPVMNAESKAAAAKSACSSDSLTHSISAANSSSDGANCSPVEDDVTVRRRNFALHRERNPAFCSPVGNYFPCKYQTRKTAVKSTSLESAKERIDRLTGGLRDVSSGLRTAVRVSDSYFTVKSLLPADADPPHCVMRIPSNQQRTGSLTESRRYLQDSTRYFQSGVIRIIPTSSTVTSSAAVYAKSFNVLLRSDFAPSADSARRPYRTTHSGFTIPLKTVEKCLSLQKLPFDSEIVRTNPQHLDSNWLRNPSR</sequence>
<evidence type="ECO:0000259" key="3">
    <source>
        <dbReference type="PROSITE" id="PS50238"/>
    </source>
</evidence>
<dbReference type="AlphaFoldDB" id="A0A183IJR9"/>
<dbReference type="InterPro" id="IPR008936">
    <property type="entry name" value="Rho_GTPase_activation_prot"/>
</dbReference>
<dbReference type="PROSITE" id="PS50003">
    <property type="entry name" value="PH_DOMAIN"/>
    <property type="match status" value="1"/>
</dbReference>
<name>A0A183IJR9_9BILA</name>
<dbReference type="InterPro" id="IPR011993">
    <property type="entry name" value="PH-like_dom_sf"/>
</dbReference>
<dbReference type="Pfam" id="PF00620">
    <property type="entry name" value="RhoGAP"/>
    <property type="match status" value="1"/>
</dbReference>
<dbReference type="Gene3D" id="1.10.555.10">
    <property type="entry name" value="Rho GTPase activation protein"/>
    <property type="match status" value="1"/>
</dbReference>
<dbReference type="SMART" id="SM00324">
    <property type="entry name" value="RhoGAP"/>
    <property type="match status" value="1"/>
</dbReference>
<dbReference type="WBParaSite" id="SBAD_0000403601-mRNA-1">
    <property type="protein sequence ID" value="SBAD_0000403601-mRNA-1"/>
    <property type="gene ID" value="SBAD_0000403601"/>
</dbReference>
<dbReference type="SMART" id="SM00233">
    <property type="entry name" value="PH"/>
    <property type="match status" value="1"/>
</dbReference>
<dbReference type="Gene3D" id="2.30.29.30">
    <property type="entry name" value="Pleckstrin-homology domain (PH domain)/Phosphotyrosine-binding domain (PTB)"/>
    <property type="match status" value="1"/>
</dbReference>
<accession>A0A183IJR9</accession>
<dbReference type="SUPFAM" id="SSF48350">
    <property type="entry name" value="GTPase activation domain, GAP"/>
    <property type="match status" value="1"/>
</dbReference>
<dbReference type="InterPro" id="IPR047887">
    <property type="entry name" value="ARHGAP20_PH"/>
</dbReference>
<dbReference type="EMBL" id="UZAM01007997">
    <property type="protein sequence ID" value="VDP02620.1"/>
    <property type="molecule type" value="Genomic_DNA"/>
</dbReference>
<evidence type="ECO:0000313" key="5">
    <source>
        <dbReference type="Proteomes" id="UP000270296"/>
    </source>
</evidence>